<dbReference type="SMART" id="SM00448">
    <property type="entry name" value="REC"/>
    <property type="match status" value="1"/>
</dbReference>
<accession>A0A2P7QZE7</accession>
<dbReference type="PANTHER" id="PTHR44591:SF21">
    <property type="entry name" value="TWO-COMPONENT RESPONSE REGULATOR"/>
    <property type="match status" value="1"/>
</dbReference>
<keyword evidence="5" id="KW-1185">Reference proteome</keyword>
<comment type="caution">
    <text evidence="4">The sequence shown here is derived from an EMBL/GenBank/DDBJ whole genome shotgun (WGS) entry which is preliminary data.</text>
</comment>
<keyword evidence="1 2" id="KW-0597">Phosphoprotein</keyword>
<protein>
    <recommendedName>
        <fullName evidence="3">Response regulatory domain-containing protein</fullName>
    </recommendedName>
</protein>
<evidence type="ECO:0000259" key="3">
    <source>
        <dbReference type="PROSITE" id="PS50110"/>
    </source>
</evidence>
<feature type="modified residue" description="4-aspartylphosphate" evidence="2">
    <location>
        <position position="55"/>
    </location>
</feature>
<dbReference type="InterPro" id="IPR001789">
    <property type="entry name" value="Sig_transdc_resp-reg_receiver"/>
</dbReference>
<dbReference type="InterPro" id="IPR011006">
    <property type="entry name" value="CheY-like_superfamily"/>
</dbReference>
<dbReference type="Pfam" id="PF00072">
    <property type="entry name" value="Response_reg"/>
    <property type="match status" value="1"/>
</dbReference>
<dbReference type="Gene3D" id="3.40.50.2300">
    <property type="match status" value="1"/>
</dbReference>
<dbReference type="AlphaFoldDB" id="A0A2P7QZE7"/>
<dbReference type="PROSITE" id="PS50110">
    <property type="entry name" value="RESPONSE_REGULATORY"/>
    <property type="match status" value="1"/>
</dbReference>
<evidence type="ECO:0000256" key="1">
    <source>
        <dbReference type="ARBA" id="ARBA00022553"/>
    </source>
</evidence>
<dbReference type="GO" id="GO:0000160">
    <property type="term" value="P:phosphorelay signal transduction system"/>
    <property type="evidence" value="ECO:0007669"/>
    <property type="project" value="InterPro"/>
</dbReference>
<dbReference type="OrthoDB" id="9784719at2"/>
<dbReference type="RefSeq" id="WP_106511339.1">
    <property type="nucleotide sequence ID" value="NZ_PXYI01000001.1"/>
</dbReference>
<name>A0A2P7QZE7_9SPHN</name>
<gene>
    <name evidence="4" type="ORF">C7I55_02820</name>
</gene>
<evidence type="ECO:0000313" key="5">
    <source>
        <dbReference type="Proteomes" id="UP000241167"/>
    </source>
</evidence>
<evidence type="ECO:0000256" key="2">
    <source>
        <dbReference type="PROSITE-ProRule" id="PRU00169"/>
    </source>
</evidence>
<dbReference type="EMBL" id="PXYI01000001">
    <property type="protein sequence ID" value="PSJ43323.1"/>
    <property type="molecule type" value="Genomic_DNA"/>
</dbReference>
<dbReference type="Proteomes" id="UP000241167">
    <property type="component" value="Unassembled WGS sequence"/>
</dbReference>
<proteinExistence type="predicted"/>
<dbReference type="InterPro" id="IPR050595">
    <property type="entry name" value="Bact_response_regulator"/>
</dbReference>
<sequence>MASPCVLVVEDEALIRMMLADQLTADHFCVVEAENADVAMAMLRDRPEVSAVITDVRMPGTMDGLELARQISTCWPHLKVFITSGHITVGDPNLPPDAVFVPKPYTAGTFAKLLSQALN</sequence>
<evidence type="ECO:0000313" key="4">
    <source>
        <dbReference type="EMBL" id="PSJ43323.1"/>
    </source>
</evidence>
<reference evidence="4 5" key="1">
    <citation type="submission" date="2018-03" db="EMBL/GenBank/DDBJ databases">
        <title>The draft genome of Sphingosinicella sp. GL-C-18.</title>
        <authorList>
            <person name="Liu L."/>
            <person name="Li L."/>
            <person name="Liang L."/>
            <person name="Zhang X."/>
            <person name="Wang T."/>
        </authorList>
    </citation>
    <scope>NUCLEOTIDE SEQUENCE [LARGE SCALE GENOMIC DNA]</scope>
    <source>
        <strain evidence="4 5">GL-C-18</strain>
    </source>
</reference>
<dbReference type="PANTHER" id="PTHR44591">
    <property type="entry name" value="STRESS RESPONSE REGULATOR PROTEIN 1"/>
    <property type="match status" value="1"/>
</dbReference>
<feature type="domain" description="Response regulatory" evidence="3">
    <location>
        <begin position="5"/>
        <end position="118"/>
    </location>
</feature>
<dbReference type="SUPFAM" id="SSF52172">
    <property type="entry name" value="CheY-like"/>
    <property type="match status" value="1"/>
</dbReference>
<organism evidence="4 5">
    <name type="scientific">Allosphingosinicella deserti</name>
    <dbReference type="NCBI Taxonomy" id="2116704"/>
    <lineage>
        <taxon>Bacteria</taxon>
        <taxon>Pseudomonadati</taxon>
        <taxon>Pseudomonadota</taxon>
        <taxon>Alphaproteobacteria</taxon>
        <taxon>Sphingomonadales</taxon>
        <taxon>Sphingomonadaceae</taxon>
        <taxon>Allosphingosinicella</taxon>
    </lineage>
</organism>